<dbReference type="eggNOG" id="KOG4351">
    <property type="taxonomic scope" value="Eukaryota"/>
</dbReference>
<dbReference type="AlphaFoldDB" id="A0A067RCL2"/>
<dbReference type="PANTHER" id="PTHR20930:SF2">
    <property type="entry name" value="NEXT TO BRCA1 GENE 1 PROTEIN"/>
    <property type="match status" value="1"/>
</dbReference>
<organism evidence="4 5">
    <name type="scientific">Zootermopsis nevadensis</name>
    <name type="common">Dampwood termite</name>
    <dbReference type="NCBI Taxonomy" id="136037"/>
    <lineage>
        <taxon>Eukaryota</taxon>
        <taxon>Metazoa</taxon>
        <taxon>Ecdysozoa</taxon>
        <taxon>Arthropoda</taxon>
        <taxon>Hexapoda</taxon>
        <taxon>Insecta</taxon>
        <taxon>Pterygota</taxon>
        <taxon>Neoptera</taxon>
        <taxon>Polyneoptera</taxon>
        <taxon>Dictyoptera</taxon>
        <taxon>Blattodea</taxon>
        <taxon>Blattoidea</taxon>
        <taxon>Termitoidae</taxon>
        <taxon>Termopsidae</taxon>
        <taxon>Zootermopsis</taxon>
    </lineage>
</organism>
<dbReference type="STRING" id="136037.A0A067RCL2"/>
<dbReference type="InterPro" id="IPR009060">
    <property type="entry name" value="UBA-like_sf"/>
</dbReference>
<dbReference type="InterPro" id="IPR032350">
    <property type="entry name" value="Nbr1_FW"/>
</dbReference>
<feature type="compositionally biased region" description="Basic and acidic residues" evidence="2">
    <location>
        <begin position="525"/>
        <end position="535"/>
    </location>
</feature>
<feature type="region of interest" description="Disordered" evidence="2">
    <location>
        <begin position="503"/>
        <end position="610"/>
    </location>
</feature>
<dbReference type="GO" id="GO:0043130">
    <property type="term" value="F:ubiquitin binding"/>
    <property type="evidence" value="ECO:0007669"/>
    <property type="project" value="TreeGrafter"/>
</dbReference>
<reference evidence="4 5" key="1">
    <citation type="journal article" date="2014" name="Nat. Commun.">
        <title>Molecular traces of alternative social organization in a termite genome.</title>
        <authorList>
            <person name="Terrapon N."/>
            <person name="Li C."/>
            <person name="Robertson H.M."/>
            <person name="Ji L."/>
            <person name="Meng X."/>
            <person name="Booth W."/>
            <person name="Chen Z."/>
            <person name="Childers C.P."/>
            <person name="Glastad K.M."/>
            <person name="Gokhale K."/>
            <person name="Gowin J."/>
            <person name="Gronenberg W."/>
            <person name="Hermansen R.A."/>
            <person name="Hu H."/>
            <person name="Hunt B.G."/>
            <person name="Huylmans A.K."/>
            <person name="Khalil S.M."/>
            <person name="Mitchell R.D."/>
            <person name="Munoz-Torres M.C."/>
            <person name="Mustard J.A."/>
            <person name="Pan H."/>
            <person name="Reese J.T."/>
            <person name="Scharf M.E."/>
            <person name="Sun F."/>
            <person name="Vogel H."/>
            <person name="Xiao J."/>
            <person name="Yang W."/>
            <person name="Yang Z."/>
            <person name="Yang Z."/>
            <person name="Zhou J."/>
            <person name="Zhu J."/>
            <person name="Brent C.S."/>
            <person name="Elsik C.G."/>
            <person name="Goodisman M.A."/>
            <person name="Liberles D.A."/>
            <person name="Roe R.M."/>
            <person name="Vargo E.L."/>
            <person name="Vilcinskas A."/>
            <person name="Wang J."/>
            <person name="Bornberg-Bauer E."/>
            <person name="Korb J."/>
            <person name="Zhang G."/>
            <person name="Liebig J."/>
        </authorList>
    </citation>
    <scope>NUCLEOTIDE SEQUENCE [LARGE SCALE GENOMIC DNA]</scope>
    <source>
        <tissue evidence="4">Whole organism</tissue>
    </source>
</reference>
<feature type="domain" description="UBA" evidence="3">
    <location>
        <begin position="669"/>
        <end position="713"/>
    </location>
</feature>
<dbReference type="Proteomes" id="UP000027135">
    <property type="component" value="Unassembled WGS sequence"/>
</dbReference>
<evidence type="ECO:0000259" key="3">
    <source>
        <dbReference type="PROSITE" id="PS50030"/>
    </source>
</evidence>
<feature type="region of interest" description="Disordered" evidence="2">
    <location>
        <begin position="423"/>
        <end position="462"/>
    </location>
</feature>
<dbReference type="CDD" id="cd14319">
    <property type="entry name" value="UBA_NBR1"/>
    <property type="match status" value="1"/>
</dbReference>
<dbReference type="PANTHER" id="PTHR20930">
    <property type="entry name" value="OVARIAN CARCINOMA ANTIGEN CA125-RELATED"/>
    <property type="match status" value="1"/>
</dbReference>
<evidence type="ECO:0000313" key="5">
    <source>
        <dbReference type="Proteomes" id="UP000027135"/>
    </source>
</evidence>
<dbReference type="OrthoDB" id="661148at2759"/>
<dbReference type="GO" id="GO:0016236">
    <property type="term" value="P:macroautophagy"/>
    <property type="evidence" value="ECO:0007669"/>
    <property type="project" value="TreeGrafter"/>
</dbReference>
<feature type="compositionally biased region" description="Polar residues" evidence="2">
    <location>
        <begin position="423"/>
        <end position="434"/>
    </location>
</feature>
<dbReference type="GO" id="GO:0005776">
    <property type="term" value="C:autophagosome"/>
    <property type="evidence" value="ECO:0007669"/>
    <property type="project" value="UniProtKB-SubCell"/>
</dbReference>
<sequence>MCNTRQVIESAKVNCHPPCHCGGRNGGSVTTTKTKKKTSDEDSSDGALGSDQRHHKLLKKIEKLQKQERKLEKKLDSKLEKLENKTKRRMEKKFQSKPCSDQTFEKKACSGTRKRTSDGPVCTYLMDAVPLSDGPKPAETHIRLGERFTKVWEIMNSGTLPWTDKTELRLAWGTSGLEPMATVLKCPVLMPGEKGIVAVTFQAPEFTGTFESYWHFYHMGVRFGHWLGCAVVVDSKEPEKQEVSNMVPISSSIPVGWHESNCDNENNKDKEMSKAKVDQPVDLRKKYEPDQMASSSVVKCVVRLDDTYDKINEDKTASTESGKVEARQRNAEYESDSDDENLSSVISVTFSITSESEEDENFVVVPMPPCFMCDAPLDKSNAVPQVEKSQNDTHDVQIESETDILDTVPSSMPDASCTVNTDFGTANNGQNSNCEVEDSPVPEMSIETSSHDDPSSHGGTEYVMPSRNEVYAVDMAGHCMPVDFVWTSHSSNHYNNTFVDNSDMNAHSSKSSSMTDLEPPQNQGKRGETKHDQTNGRKPSLHSTAGSPTITGPIDRSRSTAQPDRNGQTPGSSSNNTATSPTHSTQNGFEQHENRTPSLNTAEASSPNQPQEGIAAAVHILPETLVNGAINVASQAYTTARAVFSNLRSRPGDFAEWHWNDRGANLSSQSDMSTTNNLKILLEMGFTNKNLNVLLLQRYDNDMEQVVAELLSNKSHFADDNQMH</sequence>
<dbReference type="CDD" id="cd14947">
    <property type="entry name" value="NBR1_like"/>
    <property type="match status" value="1"/>
</dbReference>
<gene>
    <name evidence="4" type="ORF">L798_04446</name>
</gene>
<protein>
    <submittedName>
        <fullName evidence="4">Next to BRCA1 gene 1 protein</fullName>
    </submittedName>
</protein>
<feature type="compositionally biased region" description="Polar residues" evidence="2">
    <location>
        <begin position="559"/>
        <end position="589"/>
    </location>
</feature>
<feature type="region of interest" description="Disordered" evidence="2">
    <location>
        <begin position="313"/>
        <end position="340"/>
    </location>
</feature>
<accession>A0A067RCL2</accession>
<feature type="compositionally biased region" description="Polar residues" evidence="2">
    <location>
        <begin position="503"/>
        <end position="524"/>
    </location>
</feature>
<name>A0A067RCL2_ZOONE</name>
<evidence type="ECO:0000256" key="1">
    <source>
        <dbReference type="ARBA" id="ARBA00004419"/>
    </source>
</evidence>
<proteinExistence type="predicted"/>
<comment type="subcellular location">
    <subcellularLocation>
        <location evidence="1">Cytoplasmic vesicle</location>
        <location evidence="1">Autophagosome</location>
    </subcellularLocation>
</comment>
<dbReference type="GO" id="GO:0000407">
    <property type="term" value="C:phagophore assembly site"/>
    <property type="evidence" value="ECO:0007669"/>
    <property type="project" value="TreeGrafter"/>
</dbReference>
<feature type="compositionally biased region" description="Polar residues" evidence="2">
    <location>
        <begin position="596"/>
        <end position="610"/>
    </location>
</feature>
<feature type="compositionally biased region" description="Basic and acidic residues" evidence="2">
    <location>
        <begin position="313"/>
        <end position="332"/>
    </location>
</feature>
<dbReference type="Gene3D" id="1.10.8.10">
    <property type="entry name" value="DNA helicase RuvA subunit, C-terminal domain"/>
    <property type="match status" value="1"/>
</dbReference>
<keyword evidence="5" id="KW-1185">Reference proteome</keyword>
<dbReference type="InterPro" id="IPR013783">
    <property type="entry name" value="Ig-like_fold"/>
</dbReference>
<dbReference type="SUPFAM" id="SSF46934">
    <property type="entry name" value="UBA-like"/>
    <property type="match status" value="1"/>
</dbReference>
<feature type="compositionally biased region" description="Polar residues" evidence="2">
    <location>
        <begin position="541"/>
        <end position="550"/>
    </location>
</feature>
<dbReference type="Gene3D" id="2.60.40.10">
    <property type="entry name" value="Immunoglobulins"/>
    <property type="match status" value="1"/>
</dbReference>
<evidence type="ECO:0000256" key="2">
    <source>
        <dbReference type="SAM" id="MobiDB-lite"/>
    </source>
</evidence>
<evidence type="ECO:0000313" key="4">
    <source>
        <dbReference type="EMBL" id="KDR20658.1"/>
    </source>
</evidence>
<dbReference type="EMBL" id="KK852594">
    <property type="protein sequence ID" value="KDR20658.1"/>
    <property type="molecule type" value="Genomic_DNA"/>
</dbReference>
<dbReference type="PROSITE" id="PS50030">
    <property type="entry name" value="UBA"/>
    <property type="match status" value="1"/>
</dbReference>
<feature type="region of interest" description="Disordered" evidence="2">
    <location>
        <begin position="24"/>
        <end position="55"/>
    </location>
</feature>
<dbReference type="InParanoid" id="A0A067RCL2"/>
<dbReference type="Pfam" id="PF16158">
    <property type="entry name" value="N_BRCA1_IG"/>
    <property type="match status" value="1"/>
</dbReference>
<dbReference type="InterPro" id="IPR015940">
    <property type="entry name" value="UBA"/>
</dbReference>